<evidence type="ECO:0000313" key="3">
    <source>
        <dbReference type="Proteomes" id="UP000650466"/>
    </source>
</evidence>
<organism evidence="2 3">
    <name type="scientific">Paenibacillus sedimenti</name>
    <dbReference type="NCBI Taxonomy" id="2770274"/>
    <lineage>
        <taxon>Bacteria</taxon>
        <taxon>Bacillati</taxon>
        <taxon>Bacillota</taxon>
        <taxon>Bacilli</taxon>
        <taxon>Bacillales</taxon>
        <taxon>Paenibacillaceae</taxon>
        <taxon>Paenibacillus</taxon>
    </lineage>
</organism>
<dbReference type="RefSeq" id="WP_188178290.1">
    <property type="nucleotide sequence ID" value="NZ_JACVVD010000020.1"/>
</dbReference>
<gene>
    <name evidence="2" type="ORF">ICC18_31205</name>
</gene>
<dbReference type="EMBL" id="JACVVD010000020">
    <property type="protein sequence ID" value="MBD0384512.1"/>
    <property type="molecule type" value="Genomic_DNA"/>
</dbReference>
<reference evidence="2" key="1">
    <citation type="submission" date="2020-09" db="EMBL/GenBank/DDBJ databases">
        <title>Draft Genome Sequence of Paenibacillus sp. WST5.</title>
        <authorList>
            <person name="Bao Z."/>
        </authorList>
    </citation>
    <scope>NUCLEOTIDE SEQUENCE</scope>
    <source>
        <strain evidence="2">WST5</strain>
    </source>
</reference>
<name>A0A926KUN7_9BACL</name>
<dbReference type="Proteomes" id="UP000650466">
    <property type="component" value="Unassembled WGS sequence"/>
</dbReference>
<keyword evidence="3" id="KW-1185">Reference proteome</keyword>
<sequence>MSGSKGYGYDGLRFHPDEPVTRAEFATFLNRVFRYEGNGLSSFTDVKPSDWYMDSISKATQAGQLKGIQSA</sequence>
<protein>
    <submittedName>
        <fullName evidence="2">S-layer homology domain-containing protein</fullName>
    </submittedName>
</protein>
<evidence type="ECO:0000313" key="2">
    <source>
        <dbReference type="EMBL" id="MBD0384512.1"/>
    </source>
</evidence>
<comment type="caution">
    <text evidence="2">The sequence shown here is derived from an EMBL/GenBank/DDBJ whole genome shotgun (WGS) entry which is preliminary data.</text>
</comment>
<feature type="domain" description="SLH" evidence="1">
    <location>
        <begin position="1"/>
        <end position="43"/>
    </location>
</feature>
<evidence type="ECO:0000259" key="1">
    <source>
        <dbReference type="PROSITE" id="PS51272"/>
    </source>
</evidence>
<dbReference type="PROSITE" id="PS51272">
    <property type="entry name" value="SLH"/>
    <property type="match status" value="1"/>
</dbReference>
<accession>A0A926KUN7</accession>
<dbReference type="AlphaFoldDB" id="A0A926KUN7"/>
<dbReference type="Pfam" id="PF00395">
    <property type="entry name" value="SLH"/>
    <property type="match status" value="2"/>
</dbReference>
<proteinExistence type="predicted"/>
<dbReference type="InterPro" id="IPR001119">
    <property type="entry name" value="SLH_dom"/>
</dbReference>